<dbReference type="RefSeq" id="WP_377004287.1">
    <property type="nucleotide sequence ID" value="NZ_JBHSGG010000024.1"/>
</dbReference>
<keyword evidence="1" id="KW-0732">Signal</keyword>
<dbReference type="PROSITE" id="PS51257">
    <property type="entry name" value="PROKAR_LIPOPROTEIN"/>
    <property type="match status" value="1"/>
</dbReference>
<sequence>MSLLNRLACGLAALFLLSACATLRGDDTPAPLILISLDGVHPDYLGRGDTPALDALAADGVLARWMTPSYPTLTFPNHYTLVTGLRPDHHGIVNNTIRDPELGRFTLSNREAVGDGRWWGGEPLWVTAQKAGLSAATMFWPGSEAEIAGMRPDRWTPFDGKLPPEARVDRLLGWMDLPAAARPHFITLYFEHVDSAGHYHGPESPERVAALAQIDAALQRLFDGLRARGLFDRVNIIVVSDHGMAETTPQRLVFLDDLMDLDDWEVVTAGQVVGLSPTREDAALPRENPHLQCWRKEDLPAEWHYGTHPRIPEVICQAAIGWKALRRADLLRFGGRVNGGEHGFAPEEPAMRALFLAHGPDFARGRVIDPIDNVDVYPVLAELLGLTPLPNDGDATRLRAALR</sequence>
<dbReference type="Gene3D" id="3.30.1360.180">
    <property type="match status" value="1"/>
</dbReference>
<protein>
    <submittedName>
        <fullName evidence="2">Ectonucleotide pyrophosphatase/phosphodiesterase</fullName>
    </submittedName>
</protein>
<dbReference type="PANTHER" id="PTHR10151">
    <property type="entry name" value="ECTONUCLEOTIDE PYROPHOSPHATASE/PHOSPHODIESTERASE"/>
    <property type="match status" value="1"/>
</dbReference>
<evidence type="ECO:0000313" key="2">
    <source>
        <dbReference type="EMBL" id="MFC4728259.1"/>
    </source>
</evidence>
<dbReference type="CDD" id="cd16018">
    <property type="entry name" value="Enpp"/>
    <property type="match status" value="1"/>
</dbReference>
<organism evidence="2 3">
    <name type="scientific">Coralloluteibacterium thermophilum</name>
    <dbReference type="NCBI Taxonomy" id="2707049"/>
    <lineage>
        <taxon>Bacteria</taxon>
        <taxon>Pseudomonadati</taxon>
        <taxon>Pseudomonadota</taxon>
        <taxon>Gammaproteobacteria</taxon>
        <taxon>Lysobacterales</taxon>
        <taxon>Lysobacteraceae</taxon>
        <taxon>Coralloluteibacterium</taxon>
    </lineage>
</organism>
<comment type="caution">
    <text evidence="2">The sequence shown here is derived from an EMBL/GenBank/DDBJ whole genome shotgun (WGS) entry which is preliminary data.</text>
</comment>
<dbReference type="Pfam" id="PF01663">
    <property type="entry name" value="Phosphodiest"/>
    <property type="match status" value="1"/>
</dbReference>
<feature type="signal peptide" evidence="1">
    <location>
        <begin position="1"/>
        <end position="21"/>
    </location>
</feature>
<dbReference type="SUPFAM" id="SSF53649">
    <property type="entry name" value="Alkaline phosphatase-like"/>
    <property type="match status" value="1"/>
</dbReference>
<reference evidence="3" key="1">
    <citation type="journal article" date="2019" name="Int. J. Syst. Evol. Microbiol.">
        <title>The Global Catalogue of Microorganisms (GCM) 10K type strain sequencing project: providing services to taxonomists for standard genome sequencing and annotation.</title>
        <authorList>
            <consortium name="The Broad Institute Genomics Platform"/>
            <consortium name="The Broad Institute Genome Sequencing Center for Infectious Disease"/>
            <person name="Wu L."/>
            <person name="Ma J."/>
        </authorList>
    </citation>
    <scope>NUCLEOTIDE SEQUENCE [LARGE SCALE GENOMIC DNA]</scope>
    <source>
        <strain evidence="3">CGMCC 1.13574</strain>
    </source>
</reference>
<keyword evidence="3" id="KW-1185">Reference proteome</keyword>
<dbReference type="InterPro" id="IPR017850">
    <property type="entry name" value="Alkaline_phosphatase_core_sf"/>
</dbReference>
<gene>
    <name evidence="2" type="ORF">ACFO3Q_08765</name>
</gene>
<evidence type="ECO:0000256" key="1">
    <source>
        <dbReference type="SAM" id="SignalP"/>
    </source>
</evidence>
<dbReference type="Gene3D" id="3.40.720.10">
    <property type="entry name" value="Alkaline Phosphatase, subunit A"/>
    <property type="match status" value="1"/>
</dbReference>
<name>A0ABV9NLF2_9GAMM</name>
<accession>A0ABV9NLF2</accession>
<dbReference type="Proteomes" id="UP001595892">
    <property type="component" value="Unassembled WGS sequence"/>
</dbReference>
<evidence type="ECO:0000313" key="3">
    <source>
        <dbReference type="Proteomes" id="UP001595892"/>
    </source>
</evidence>
<dbReference type="PANTHER" id="PTHR10151:SF120">
    <property type="entry name" value="BIS(5'-ADENOSYL)-TRIPHOSPHATASE"/>
    <property type="match status" value="1"/>
</dbReference>
<proteinExistence type="predicted"/>
<dbReference type="EMBL" id="JBHSGG010000024">
    <property type="protein sequence ID" value="MFC4728259.1"/>
    <property type="molecule type" value="Genomic_DNA"/>
</dbReference>
<dbReference type="InterPro" id="IPR002591">
    <property type="entry name" value="Phosphodiest/P_Trfase"/>
</dbReference>
<feature type="chain" id="PRO_5045692171" evidence="1">
    <location>
        <begin position="22"/>
        <end position="403"/>
    </location>
</feature>